<evidence type="ECO:0000313" key="3">
    <source>
        <dbReference type="Proteomes" id="UP000029725"/>
    </source>
</evidence>
<proteinExistence type="predicted"/>
<name>A0A098VQ08_9MICR</name>
<dbReference type="GeneID" id="25259971"/>
<dbReference type="HOGENOM" id="CLU_1740988_0_0_1"/>
<dbReference type="EMBL" id="JMKJ01000377">
    <property type="protein sequence ID" value="KGG51142.1"/>
    <property type="molecule type" value="Genomic_DNA"/>
</dbReference>
<keyword evidence="3" id="KW-1185">Reference proteome</keyword>
<evidence type="ECO:0000256" key="1">
    <source>
        <dbReference type="SAM" id="MobiDB-lite"/>
    </source>
</evidence>
<comment type="caution">
    <text evidence="2">The sequence shown here is derived from an EMBL/GenBank/DDBJ whole genome shotgun (WGS) entry which is preliminary data.</text>
</comment>
<protein>
    <submittedName>
        <fullName evidence="2">Uncharacterized protein</fullName>
    </submittedName>
</protein>
<evidence type="ECO:0000313" key="2">
    <source>
        <dbReference type="EMBL" id="KGG51142.1"/>
    </source>
</evidence>
<reference evidence="2 3" key="1">
    <citation type="submission" date="2014-04" db="EMBL/GenBank/DDBJ databases">
        <title>A new species of microsporidia sheds light on the evolution of extreme parasitism.</title>
        <authorList>
            <person name="Haag K.L."/>
            <person name="James T.Y."/>
            <person name="Larsson R."/>
            <person name="Schaer T.M."/>
            <person name="Refardt D."/>
            <person name="Pombert J.-F."/>
            <person name="Ebert D."/>
        </authorList>
    </citation>
    <scope>NUCLEOTIDE SEQUENCE [LARGE SCALE GENOMIC DNA]</scope>
    <source>
        <strain evidence="2 3">UGP3</strain>
        <tissue evidence="2">Spores</tissue>
    </source>
</reference>
<accession>A0A098VQ08</accession>
<organism evidence="2 3">
    <name type="scientific">Mitosporidium daphniae</name>
    <dbReference type="NCBI Taxonomy" id="1485682"/>
    <lineage>
        <taxon>Eukaryota</taxon>
        <taxon>Fungi</taxon>
        <taxon>Fungi incertae sedis</taxon>
        <taxon>Microsporidia</taxon>
        <taxon>Mitosporidium</taxon>
    </lineage>
</organism>
<gene>
    <name evidence="2" type="ORF">DI09_43p170</name>
</gene>
<dbReference type="Proteomes" id="UP000029725">
    <property type="component" value="Unassembled WGS sequence"/>
</dbReference>
<dbReference type="VEuPathDB" id="MicrosporidiaDB:DI09_43p170"/>
<dbReference type="AlphaFoldDB" id="A0A098VQ08"/>
<sequence length="150" mass="16844">MPLDVLQMNPSKRPFDEIQEHPCEYGKRIKEGSLLSSKRAFSGSFFPTERSKKSRPFQEEEEEKVSKEKHGALDLGGVALDFASMALALVPYKKEGVTHHCPDAASLIRIPFPIYASGGCYEICSEDDKRLQPSDKNALVVHPTMFMTRL</sequence>
<feature type="region of interest" description="Disordered" evidence="1">
    <location>
        <begin position="45"/>
        <end position="69"/>
    </location>
</feature>
<dbReference type="RefSeq" id="XP_013237569.1">
    <property type="nucleotide sequence ID" value="XM_013382115.1"/>
</dbReference>